<organism evidence="2 3">
    <name type="scientific">Saccharomyces pastorianus</name>
    <name type="common">Lager yeast</name>
    <name type="synonym">Saccharomyces cerevisiae x Saccharomyces eubayanus</name>
    <dbReference type="NCBI Taxonomy" id="27292"/>
    <lineage>
        <taxon>Eukaryota</taxon>
        <taxon>Fungi</taxon>
        <taxon>Dikarya</taxon>
        <taxon>Ascomycota</taxon>
        <taxon>Saccharomycotina</taxon>
        <taxon>Saccharomycetes</taxon>
        <taxon>Saccharomycetales</taxon>
        <taxon>Saccharomycetaceae</taxon>
        <taxon>Saccharomyces</taxon>
    </lineage>
</organism>
<accession>A0A6C1EA41</accession>
<keyword evidence="3" id="KW-1185">Reference proteome</keyword>
<feature type="compositionally biased region" description="Basic and acidic residues" evidence="1">
    <location>
        <begin position="56"/>
        <end position="66"/>
    </location>
</feature>
<dbReference type="Pfam" id="PF17220">
    <property type="entry name" value="DUF5137"/>
    <property type="match status" value="1"/>
</dbReference>
<evidence type="ECO:0000313" key="2">
    <source>
        <dbReference type="EMBL" id="QID86198.1"/>
    </source>
</evidence>
<feature type="region of interest" description="Disordered" evidence="1">
    <location>
        <begin position="56"/>
        <end position="78"/>
    </location>
</feature>
<dbReference type="Proteomes" id="UP000501346">
    <property type="component" value="Chromosome SeX-ScX"/>
</dbReference>
<reference evidence="2 3" key="1">
    <citation type="journal article" date="2019" name="BMC Genomics">
        <title>Chromosome level assembly and comparative genome analysis confirm lager-brewing yeasts originated from a single hybridization.</title>
        <authorList>
            <person name="Salazar A.N."/>
            <person name="Gorter de Vries A.R."/>
            <person name="van den Broek M."/>
            <person name="Brouwers N."/>
            <person name="de la Torre Cortes P."/>
            <person name="Kuijpers N.G.A."/>
            <person name="Daran J.G."/>
            <person name="Abeel T."/>
        </authorList>
    </citation>
    <scope>NUCLEOTIDE SEQUENCE [LARGE SCALE GENOMIC DNA]</scope>
    <source>
        <strain evidence="2 3">CBS 1483</strain>
    </source>
</reference>
<dbReference type="OrthoDB" id="4040496at2759"/>
<dbReference type="EMBL" id="CP049007">
    <property type="protein sequence ID" value="QID86198.1"/>
    <property type="molecule type" value="Genomic_DNA"/>
</dbReference>
<evidence type="ECO:0000313" key="3">
    <source>
        <dbReference type="Proteomes" id="UP000501346"/>
    </source>
</evidence>
<gene>
    <name evidence="2" type="ORF">GRS66_008815</name>
</gene>
<sequence length="78" mass="8983">MCDDSYDAVEEYYFNKSVAGISGRENWNKQLATQVYSRSLQPEILPTLKPLSCNKERANAGKRVSEEEQINGKRKRKD</sequence>
<dbReference type="InterPro" id="IPR033775">
    <property type="entry name" value="DUF5137"/>
</dbReference>
<proteinExistence type="predicted"/>
<name>A0A6C1EA41_SACPS</name>
<evidence type="ECO:0000256" key="1">
    <source>
        <dbReference type="SAM" id="MobiDB-lite"/>
    </source>
</evidence>
<protein>
    <submittedName>
        <fullName evidence="2">Uncharacterized protein</fullName>
    </submittedName>
</protein>
<dbReference type="AlphaFoldDB" id="A0A6C1EA41"/>